<feature type="region of interest" description="Disordered" evidence="1">
    <location>
        <begin position="37"/>
        <end position="96"/>
    </location>
</feature>
<dbReference type="EnsemblMetazoa" id="HelroT180407">
    <property type="protein sequence ID" value="HelroP180407"/>
    <property type="gene ID" value="HelroG180407"/>
</dbReference>
<reference evidence="3" key="3">
    <citation type="submission" date="2015-06" db="UniProtKB">
        <authorList>
            <consortium name="EnsemblMetazoa"/>
        </authorList>
    </citation>
    <scope>IDENTIFICATION</scope>
</reference>
<dbReference type="GeneID" id="20207710"/>
<evidence type="ECO:0000313" key="2">
    <source>
        <dbReference type="EMBL" id="ESN93987.1"/>
    </source>
</evidence>
<feature type="compositionally biased region" description="Acidic residues" evidence="1">
    <location>
        <begin position="167"/>
        <end position="182"/>
    </location>
</feature>
<dbReference type="KEGG" id="hro:HELRODRAFT_180407"/>
<reference evidence="2 4" key="2">
    <citation type="journal article" date="2013" name="Nature">
        <title>Insights into bilaterian evolution from three spiralian genomes.</title>
        <authorList>
            <person name="Simakov O."/>
            <person name="Marletaz F."/>
            <person name="Cho S.J."/>
            <person name="Edsinger-Gonzales E."/>
            <person name="Havlak P."/>
            <person name="Hellsten U."/>
            <person name="Kuo D.H."/>
            <person name="Larsson T."/>
            <person name="Lv J."/>
            <person name="Arendt D."/>
            <person name="Savage R."/>
            <person name="Osoegawa K."/>
            <person name="de Jong P."/>
            <person name="Grimwood J."/>
            <person name="Chapman J.A."/>
            <person name="Shapiro H."/>
            <person name="Aerts A."/>
            <person name="Otillar R.P."/>
            <person name="Terry A.Y."/>
            <person name="Boore J.L."/>
            <person name="Grigoriev I.V."/>
            <person name="Lindberg D.R."/>
            <person name="Seaver E.C."/>
            <person name="Weisblat D.A."/>
            <person name="Putnam N.H."/>
            <person name="Rokhsar D.S."/>
        </authorList>
    </citation>
    <scope>NUCLEOTIDE SEQUENCE</scope>
</reference>
<feature type="compositionally biased region" description="Polar residues" evidence="1">
    <location>
        <begin position="69"/>
        <end position="79"/>
    </location>
</feature>
<dbReference type="CTD" id="20207710"/>
<sequence>MYFTAIFCFIFYFVLCLQQSFTFFILKRSNSAATAATHQRDADNAISGSNTENEHAPNQKDISVVEPRQSVTATSSRQGGSVGGMKSSEEDAGAPDQLEYIVNVNYVESDDGIDDDDEEDDDGENDGGSDDINERKVGNDFQTPDKRSQTLEFIPCKKDEPGCMIKEEEEEEESYDDDDDGGGGDGDFVGRYHVGDDLNKYESDAAKWIRTRNGLTKKYGDDYLQEEFDETEGNFVVNKFPTNRKFLMSINIFGDLLID</sequence>
<reference evidence="4" key="1">
    <citation type="submission" date="2012-12" db="EMBL/GenBank/DDBJ databases">
        <authorList>
            <person name="Hellsten U."/>
            <person name="Grimwood J."/>
            <person name="Chapman J.A."/>
            <person name="Shapiro H."/>
            <person name="Aerts A."/>
            <person name="Otillar R.P."/>
            <person name="Terry A.Y."/>
            <person name="Boore J.L."/>
            <person name="Simakov O."/>
            <person name="Marletaz F."/>
            <person name="Cho S.-J."/>
            <person name="Edsinger-Gonzales E."/>
            <person name="Havlak P."/>
            <person name="Kuo D.-H."/>
            <person name="Larsson T."/>
            <person name="Lv J."/>
            <person name="Arendt D."/>
            <person name="Savage R."/>
            <person name="Osoegawa K."/>
            <person name="de Jong P."/>
            <person name="Lindberg D.R."/>
            <person name="Seaver E.C."/>
            <person name="Weisblat D.A."/>
            <person name="Putnam N.H."/>
            <person name="Grigoriev I.V."/>
            <person name="Rokhsar D.S."/>
        </authorList>
    </citation>
    <scope>NUCLEOTIDE SEQUENCE</scope>
</reference>
<organism evidence="3 4">
    <name type="scientific">Helobdella robusta</name>
    <name type="common">Californian leech</name>
    <dbReference type="NCBI Taxonomy" id="6412"/>
    <lineage>
        <taxon>Eukaryota</taxon>
        <taxon>Metazoa</taxon>
        <taxon>Spiralia</taxon>
        <taxon>Lophotrochozoa</taxon>
        <taxon>Annelida</taxon>
        <taxon>Clitellata</taxon>
        <taxon>Hirudinea</taxon>
        <taxon>Rhynchobdellida</taxon>
        <taxon>Glossiphoniidae</taxon>
        <taxon>Helobdella</taxon>
    </lineage>
</organism>
<gene>
    <name evidence="3" type="primary">20207710</name>
    <name evidence="2" type="ORF">HELRODRAFT_180407</name>
</gene>
<dbReference type="Proteomes" id="UP000015101">
    <property type="component" value="Unassembled WGS sequence"/>
</dbReference>
<accession>T1FFW1</accession>
<dbReference type="EMBL" id="AMQM01007184">
    <property type="status" value="NOT_ANNOTATED_CDS"/>
    <property type="molecule type" value="Genomic_DNA"/>
</dbReference>
<keyword evidence="4" id="KW-1185">Reference proteome</keyword>
<dbReference type="EMBL" id="KB097579">
    <property type="protein sequence ID" value="ESN93987.1"/>
    <property type="molecule type" value="Genomic_DNA"/>
</dbReference>
<dbReference type="RefSeq" id="XP_009027957.1">
    <property type="nucleotide sequence ID" value="XM_009029709.1"/>
</dbReference>
<protein>
    <submittedName>
        <fullName evidence="2 3">Uncharacterized protein</fullName>
    </submittedName>
</protein>
<feature type="compositionally biased region" description="Basic and acidic residues" evidence="1">
    <location>
        <begin position="132"/>
        <end position="161"/>
    </location>
</feature>
<evidence type="ECO:0000256" key="1">
    <source>
        <dbReference type="SAM" id="MobiDB-lite"/>
    </source>
</evidence>
<name>T1FFW1_HELRO</name>
<dbReference type="InParanoid" id="T1FFW1"/>
<evidence type="ECO:0000313" key="4">
    <source>
        <dbReference type="Proteomes" id="UP000015101"/>
    </source>
</evidence>
<evidence type="ECO:0000313" key="3">
    <source>
        <dbReference type="EnsemblMetazoa" id="HelroP180407"/>
    </source>
</evidence>
<feature type="compositionally biased region" description="Acidic residues" evidence="1">
    <location>
        <begin position="109"/>
        <end position="131"/>
    </location>
</feature>
<dbReference type="HOGENOM" id="CLU_1074727_0_0_1"/>
<proteinExistence type="predicted"/>
<dbReference type="AlphaFoldDB" id="T1FFW1"/>
<feature type="region of interest" description="Disordered" evidence="1">
    <location>
        <begin position="109"/>
        <end position="188"/>
    </location>
</feature>